<comment type="similarity">
    <text evidence="1 4">Belongs to the intercrine beta (chemokine CC) family.</text>
</comment>
<evidence type="ECO:0000313" key="6">
    <source>
        <dbReference type="Ensembl" id="ENSXMAP00000029613.1"/>
    </source>
</evidence>
<dbReference type="STRING" id="8083.ENSXMAP00000029613"/>
<dbReference type="InterPro" id="IPR000827">
    <property type="entry name" value="Chemokine_CC_CS"/>
</dbReference>
<dbReference type="PANTHER" id="PTHR12015">
    <property type="entry name" value="SMALL INDUCIBLE CYTOKINE A"/>
    <property type="match status" value="1"/>
</dbReference>
<organism evidence="6 7">
    <name type="scientific">Xiphophorus maculatus</name>
    <name type="common">Southern platyfish</name>
    <name type="synonym">Platypoecilus maculatus</name>
    <dbReference type="NCBI Taxonomy" id="8083"/>
    <lineage>
        <taxon>Eukaryota</taxon>
        <taxon>Metazoa</taxon>
        <taxon>Chordata</taxon>
        <taxon>Craniata</taxon>
        <taxon>Vertebrata</taxon>
        <taxon>Euteleostomi</taxon>
        <taxon>Actinopterygii</taxon>
        <taxon>Neopterygii</taxon>
        <taxon>Teleostei</taxon>
        <taxon>Neoteleostei</taxon>
        <taxon>Acanthomorphata</taxon>
        <taxon>Ovalentaria</taxon>
        <taxon>Atherinomorphae</taxon>
        <taxon>Cyprinodontiformes</taxon>
        <taxon>Poeciliidae</taxon>
        <taxon>Poeciliinae</taxon>
        <taxon>Xiphophorus</taxon>
    </lineage>
</organism>
<evidence type="ECO:0000313" key="7">
    <source>
        <dbReference type="Proteomes" id="UP000002852"/>
    </source>
</evidence>
<evidence type="ECO:0000256" key="2">
    <source>
        <dbReference type="ARBA" id="ARBA00022514"/>
    </source>
</evidence>
<dbReference type="GO" id="GO:0008009">
    <property type="term" value="F:chemokine activity"/>
    <property type="evidence" value="ECO:0007669"/>
    <property type="project" value="InterPro"/>
</dbReference>
<keyword evidence="3" id="KW-1015">Disulfide bond</keyword>
<dbReference type="GO" id="GO:0005615">
    <property type="term" value="C:extracellular space"/>
    <property type="evidence" value="ECO:0007669"/>
    <property type="project" value="UniProtKB-KW"/>
</dbReference>
<dbReference type="GeneTree" id="ENSGT00940000174695"/>
<comment type="subcellular location">
    <subcellularLocation>
        <location evidence="4">Secreted</location>
    </subcellularLocation>
</comment>
<dbReference type="Proteomes" id="UP000002852">
    <property type="component" value="Unassembled WGS sequence"/>
</dbReference>
<reference evidence="7" key="2">
    <citation type="journal article" date="2013" name="Nat. Genet.">
        <title>The genome of the platyfish, Xiphophorus maculatus, provides insights into evolutionary adaptation and several complex traits.</title>
        <authorList>
            <person name="Schartl M."/>
            <person name="Walter R.B."/>
            <person name="Shen Y."/>
            <person name="Garcia T."/>
            <person name="Catchen J."/>
            <person name="Amores A."/>
            <person name="Braasch I."/>
            <person name="Chalopin D."/>
            <person name="Volff J.N."/>
            <person name="Lesch K.P."/>
            <person name="Bisazza A."/>
            <person name="Minx P."/>
            <person name="Hillier L."/>
            <person name="Wilson R.K."/>
            <person name="Fuerstenberg S."/>
            <person name="Boore J."/>
            <person name="Searle S."/>
            <person name="Postlethwait J.H."/>
            <person name="Warren W.C."/>
        </authorList>
    </citation>
    <scope>NUCLEOTIDE SEQUENCE [LARGE SCALE GENOMIC DNA]</scope>
    <source>
        <strain evidence="7">JP 163 A</strain>
    </source>
</reference>
<proteinExistence type="inferred from homology"/>
<reference evidence="6" key="3">
    <citation type="submission" date="2025-08" db="UniProtKB">
        <authorList>
            <consortium name="Ensembl"/>
        </authorList>
    </citation>
    <scope>IDENTIFICATION</scope>
    <source>
        <strain evidence="6">JP 163 A</strain>
    </source>
</reference>
<dbReference type="FunCoup" id="A0A3B5QFB7">
    <property type="interactions" value="523"/>
</dbReference>
<keyword evidence="4" id="KW-0145">Chemotaxis</keyword>
<keyword evidence="7" id="KW-1185">Reference proteome</keyword>
<evidence type="ECO:0000256" key="4">
    <source>
        <dbReference type="RuleBase" id="RU361150"/>
    </source>
</evidence>
<dbReference type="Gene3D" id="2.40.50.40">
    <property type="match status" value="1"/>
</dbReference>
<evidence type="ECO:0000259" key="5">
    <source>
        <dbReference type="SMART" id="SM00199"/>
    </source>
</evidence>
<dbReference type="InterPro" id="IPR039809">
    <property type="entry name" value="Chemokine_b/g/d"/>
</dbReference>
<keyword evidence="2 4" id="KW-0202">Cytokine</keyword>
<dbReference type="InterPro" id="IPR036048">
    <property type="entry name" value="Interleukin_8-like_sf"/>
</dbReference>
<reference evidence="7" key="1">
    <citation type="submission" date="2012-01" db="EMBL/GenBank/DDBJ databases">
        <authorList>
            <person name="Walter R."/>
            <person name="Schartl M."/>
            <person name="Warren W."/>
        </authorList>
    </citation>
    <scope>NUCLEOTIDE SEQUENCE [LARGE SCALE GENOMIC DNA]</scope>
    <source>
        <strain evidence="7">JP 163 A</strain>
    </source>
</reference>
<accession>A0A3B5QFB7</accession>
<protein>
    <recommendedName>
        <fullName evidence="4">C-C motif chemokine</fullName>
    </recommendedName>
</protein>
<dbReference type="InParanoid" id="A0A3B5QFB7"/>
<name>A0A3B5QFB7_XIPMA</name>
<dbReference type="GO" id="GO:0006955">
    <property type="term" value="P:immune response"/>
    <property type="evidence" value="ECO:0007669"/>
    <property type="project" value="InterPro"/>
</dbReference>
<dbReference type="CDD" id="cd00272">
    <property type="entry name" value="Chemokine_CC"/>
    <property type="match status" value="1"/>
</dbReference>
<dbReference type="PROSITE" id="PS00472">
    <property type="entry name" value="SMALL_CYTOKINES_CC"/>
    <property type="match status" value="1"/>
</dbReference>
<dbReference type="SUPFAM" id="SSF54117">
    <property type="entry name" value="Interleukin 8-like chemokines"/>
    <property type="match status" value="1"/>
</dbReference>
<evidence type="ECO:0000256" key="3">
    <source>
        <dbReference type="ARBA" id="ARBA00023157"/>
    </source>
</evidence>
<dbReference type="Ensembl" id="ENSXMAT00000040680.1">
    <property type="protein sequence ID" value="ENSXMAP00000029613.1"/>
    <property type="gene ID" value="ENSXMAG00000025755.1"/>
</dbReference>
<dbReference type="InterPro" id="IPR001811">
    <property type="entry name" value="Chemokine_IL8-like_dom"/>
</dbReference>
<feature type="domain" description="Chemokine interleukin-8-like" evidence="5">
    <location>
        <begin position="76"/>
        <end position="134"/>
    </location>
</feature>
<dbReference type="OMA" id="TQQWVKK"/>
<dbReference type="SMART" id="SM00199">
    <property type="entry name" value="SCY"/>
    <property type="match status" value="1"/>
</dbReference>
<dbReference type="Pfam" id="PF00048">
    <property type="entry name" value="IL8"/>
    <property type="match status" value="1"/>
</dbReference>
<keyword evidence="4" id="KW-0964">Secreted</keyword>
<reference evidence="6" key="4">
    <citation type="submission" date="2025-09" db="UniProtKB">
        <authorList>
            <consortium name="Ensembl"/>
        </authorList>
    </citation>
    <scope>IDENTIFICATION</scope>
    <source>
        <strain evidence="6">JP 163 A</strain>
    </source>
</reference>
<evidence type="ECO:0000256" key="1">
    <source>
        <dbReference type="ARBA" id="ARBA00010868"/>
    </source>
</evidence>
<sequence>MEPVLLQIHMHVRCNAIKRDSEWSRHTDNSAGPASTPERHQTTDNMVMMKNSVIMATCLLLLSSLALQSYANSFGPDECCFKFFPKRLQKSAVVNFRYTDALCPMEGVLFTMKAGREVCVDATQQWVKNIIKTKELNRTKKVTNSTTTPSQ</sequence>
<dbReference type="AlphaFoldDB" id="A0A3B5QFB7"/>